<keyword evidence="1" id="KW-0472">Membrane</keyword>
<dbReference type="Proteomes" id="UP000757435">
    <property type="component" value="Unassembled WGS sequence"/>
</dbReference>
<name>A0A951QB34_9CYAN</name>
<dbReference type="Pfam" id="PF00990">
    <property type="entry name" value="GGDEF"/>
    <property type="match status" value="1"/>
</dbReference>
<sequence>MITSFTPQGLRPSFKRSDLSVRRLNEKFWWQFLPAGLATLVVIVLLQFGVCQVIETTLCHALLRFKDPIPDRFQEWLWLALLSVGIGLGGWLPRWRFRYQLMTWLSLCLGWGALSWLLGASGSQIPMAAPMLLFGLCGSAVTLTESVRTYVLLRQSEKRYALALCGTTEGLWDWNLRTDRIDFSPRWKEMLGYEAHELGDRPTEWLSRVHPSDIDALKLALADHCQGQTPHLECEYRLLHRNGSYRWMHSRGLVVRNRWDRVERVVGFQTDTTERREAEMALQRTTFYDALTELPNRVGFMHRLQQTIDDTQTHSTISFAVLWLDIDQFKLVNNSLGNTLGDRLLAAVAQRLKSFLTPENTVARLGGDEFAVLLPQIQYAHDVTHMAERLQQLLSLPFNLDGREVFITVSIGIVLSSAHYTQTEPLLRDADTAMHRAKALGKAQYQVFDRTMRTRMLLKLQLENDLRQAIAQGERYANMMGIAAAPPRHPDHWVPEACADRLAASPDLSSLHQSSLHQQLQIYYQPILCLTTGLVVGFEALARWQHPEQGFLPPAQFIPVAEESGLIIPLSWWVLRAACRQMKQWLTVFPEQRFLTLSVNLSSRQFSMPGLTEQIQQILRETELNPANLKLELTESMVMDNAAHVVDVLYQIRALGIHLAIDDFGTGYSSLSYLPRFPINTLKIDRSFVSQMDTCLDSLEIVRTILVLAHNLGIDVTAEGVETSEQQDQLLEMQCEFGQGYFFSEPMDVSAITQLLERQQPY</sequence>
<dbReference type="NCBIfam" id="TIGR00254">
    <property type="entry name" value="GGDEF"/>
    <property type="match status" value="1"/>
</dbReference>
<feature type="transmembrane region" description="Helical" evidence="1">
    <location>
        <begin position="75"/>
        <end position="93"/>
    </location>
</feature>
<dbReference type="InterPro" id="IPR001610">
    <property type="entry name" value="PAC"/>
</dbReference>
<dbReference type="PROSITE" id="PS50112">
    <property type="entry name" value="PAS"/>
    <property type="match status" value="1"/>
</dbReference>
<evidence type="ECO:0000256" key="1">
    <source>
        <dbReference type="SAM" id="Phobius"/>
    </source>
</evidence>
<dbReference type="InterPro" id="IPR001633">
    <property type="entry name" value="EAL_dom"/>
</dbReference>
<evidence type="ECO:0000259" key="5">
    <source>
        <dbReference type="PROSITE" id="PS50887"/>
    </source>
</evidence>
<dbReference type="InterPro" id="IPR043128">
    <property type="entry name" value="Rev_trsase/Diguanyl_cyclase"/>
</dbReference>
<dbReference type="CDD" id="cd01948">
    <property type="entry name" value="EAL"/>
    <property type="match status" value="1"/>
</dbReference>
<reference evidence="6" key="1">
    <citation type="submission" date="2021-05" db="EMBL/GenBank/DDBJ databases">
        <authorList>
            <person name="Pietrasiak N."/>
            <person name="Ward R."/>
            <person name="Stajich J.E."/>
            <person name="Kurbessoian T."/>
        </authorList>
    </citation>
    <scope>NUCLEOTIDE SEQUENCE</scope>
    <source>
        <strain evidence="6">UHER 2000/2452</strain>
    </source>
</reference>
<feature type="transmembrane region" description="Helical" evidence="1">
    <location>
        <begin position="28"/>
        <end position="54"/>
    </location>
</feature>
<dbReference type="AlphaFoldDB" id="A0A951QB34"/>
<dbReference type="Gene3D" id="3.30.450.20">
    <property type="entry name" value="PAS domain"/>
    <property type="match status" value="1"/>
</dbReference>
<dbReference type="InterPro" id="IPR029787">
    <property type="entry name" value="Nucleotide_cyclase"/>
</dbReference>
<reference evidence="6" key="2">
    <citation type="journal article" date="2022" name="Microbiol. Resour. Announc.">
        <title>Metagenome Sequencing to Explore Phylogenomics of Terrestrial Cyanobacteria.</title>
        <authorList>
            <person name="Ward R.D."/>
            <person name="Stajich J.E."/>
            <person name="Johansen J.R."/>
            <person name="Huntemann M."/>
            <person name="Clum A."/>
            <person name="Foster B."/>
            <person name="Foster B."/>
            <person name="Roux S."/>
            <person name="Palaniappan K."/>
            <person name="Varghese N."/>
            <person name="Mukherjee S."/>
            <person name="Reddy T.B.K."/>
            <person name="Daum C."/>
            <person name="Copeland A."/>
            <person name="Chen I.A."/>
            <person name="Ivanova N.N."/>
            <person name="Kyrpides N.C."/>
            <person name="Shapiro N."/>
            <person name="Eloe-Fadrosh E.A."/>
            <person name="Pietrasiak N."/>
        </authorList>
    </citation>
    <scope>NUCLEOTIDE SEQUENCE</scope>
    <source>
        <strain evidence="6">UHER 2000/2452</strain>
    </source>
</reference>
<keyword evidence="1" id="KW-0812">Transmembrane</keyword>
<feature type="transmembrane region" description="Helical" evidence="1">
    <location>
        <begin position="99"/>
        <end position="119"/>
    </location>
</feature>
<protein>
    <submittedName>
        <fullName evidence="6">EAL domain-containing protein</fullName>
    </submittedName>
</protein>
<dbReference type="SMART" id="SM00052">
    <property type="entry name" value="EAL"/>
    <property type="match status" value="1"/>
</dbReference>
<evidence type="ECO:0000259" key="4">
    <source>
        <dbReference type="PROSITE" id="PS50883"/>
    </source>
</evidence>
<dbReference type="PANTHER" id="PTHR44757:SF2">
    <property type="entry name" value="BIOFILM ARCHITECTURE MAINTENANCE PROTEIN MBAA"/>
    <property type="match status" value="1"/>
</dbReference>
<dbReference type="InterPro" id="IPR035965">
    <property type="entry name" value="PAS-like_dom_sf"/>
</dbReference>
<dbReference type="PROSITE" id="PS50113">
    <property type="entry name" value="PAC"/>
    <property type="match status" value="1"/>
</dbReference>
<accession>A0A951QB34</accession>
<dbReference type="PROSITE" id="PS50883">
    <property type="entry name" value="EAL"/>
    <property type="match status" value="1"/>
</dbReference>
<feature type="domain" description="PAS" evidence="2">
    <location>
        <begin position="156"/>
        <end position="228"/>
    </location>
</feature>
<feature type="domain" description="PAC" evidence="3">
    <location>
        <begin position="232"/>
        <end position="284"/>
    </location>
</feature>
<organism evidence="6 7">
    <name type="scientific">Drouetiella hepatica Uher 2000/2452</name>
    <dbReference type="NCBI Taxonomy" id="904376"/>
    <lineage>
        <taxon>Bacteria</taxon>
        <taxon>Bacillati</taxon>
        <taxon>Cyanobacteriota</taxon>
        <taxon>Cyanophyceae</taxon>
        <taxon>Oculatellales</taxon>
        <taxon>Oculatellaceae</taxon>
        <taxon>Drouetiella</taxon>
    </lineage>
</organism>
<evidence type="ECO:0000313" key="6">
    <source>
        <dbReference type="EMBL" id="MBW4658614.1"/>
    </source>
</evidence>
<dbReference type="SMART" id="SM00267">
    <property type="entry name" value="GGDEF"/>
    <property type="match status" value="1"/>
</dbReference>
<dbReference type="Gene3D" id="3.20.20.450">
    <property type="entry name" value="EAL domain"/>
    <property type="match status" value="1"/>
</dbReference>
<evidence type="ECO:0000259" key="3">
    <source>
        <dbReference type="PROSITE" id="PS50113"/>
    </source>
</evidence>
<dbReference type="InterPro" id="IPR052155">
    <property type="entry name" value="Biofilm_reg_signaling"/>
</dbReference>
<dbReference type="PROSITE" id="PS50887">
    <property type="entry name" value="GGDEF"/>
    <property type="match status" value="1"/>
</dbReference>
<dbReference type="SUPFAM" id="SSF55785">
    <property type="entry name" value="PYP-like sensor domain (PAS domain)"/>
    <property type="match status" value="1"/>
</dbReference>
<dbReference type="InterPro" id="IPR000014">
    <property type="entry name" value="PAS"/>
</dbReference>
<dbReference type="InterPro" id="IPR035919">
    <property type="entry name" value="EAL_sf"/>
</dbReference>
<dbReference type="NCBIfam" id="TIGR00229">
    <property type="entry name" value="sensory_box"/>
    <property type="match status" value="1"/>
</dbReference>
<dbReference type="Pfam" id="PF00563">
    <property type="entry name" value="EAL"/>
    <property type="match status" value="1"/>
</dbReference>
<dbReference type="InterPro" id="IPR013655">
    <property type="entry name" value="PAS_fold_3"/>
</dbReference>
<dbReference type="Pfam" id="PF08447">
    <property type="entry name" value="PAS_3"/>
    <property type="match status" value="1"/>
</dbReference>
<dbReference type="InterPro" id="IPR000160">
    <property type="entry name" value="GGDEF_dom"/>
</dbReference>
<dbReference type="SMART" id="SM00086">
    <property type="entry name" value="PAC"/>
    <property type="match status" value="1"/>
</dbReference>
<dbReference type="SMART" id="SM00091">
    <property type="entry name" value="PAS"/>
    <property type="match status" value="1"/>
</dbReference>
<keyword evidence="1" id="KW-1133">Transmembrane helix</keyword>
<gene>
    <name evidence="6" type="ORF">KME15_08060</name>
</gene>
<evidence type="ECO:0000259" key="2">
    <source>
        <dbReference type="PROSITE" id="PS50112"/>
    </source>
</evidence>
<feature type="domain" description="GGDEF" evidence="5">
    <location>
        <begin position="317"/>
        <end position="450"/>
    </location>
</feature>
<dbReference type="FunFam" id="3.20.20.450:FF:000001">
    <property type="entry name" value="Cyclic di-GMP phosphodiesterase yahA"/>
    <property type="match status" value="1"/>
</dbReference>
<proteinExistence type="predicted"/>
<dbReference type="PANTHER" id="PTHR44757">
    <property type="entry name" value="DIGUANYLATE CYCLASE DGCP"/>
    <property type="match status" value="1"/>
</dbReference>
<dbReference type="SUPFAM" id="SSF55073">
    <property type="entry name" value="Nucleotide cyclase"/>
    <property type="match status" value="1"/>
</dbReference>
<evidence type="ECO:0000313" key="7">
    <source>
        <dbReference type="Proteomes" id="UP000757435"/>
    </source>
</evidence>
<dbReference type="CDD" id="cd00130">
    <property type="entry name" value="PAS"/>
    <property type="match status" value="1"/>
</dbReference>
<comment type="caution">
    <text evidence="6">The sequence shown here is derived from an EMBL/GenBank/DDBJ whole genome shotgun (WGS) entry which is preliminary data.</text>
</comment>
<feature type="domain" description="EAL" evidence="4">
    <location>
        <begin position="501"/>
        <end position="760"/>
    </location>
</feature>
<dbReference type="CDD" id="cd01949">
    <property type="entry name" value="GGDEF"/>
    <property type="match status" value="1"/>
</dbReference>
<dbReference type="SUPFAM" id="SSF141868">
    <property type="entry name" value="EAL domain-like"/>
    <property type="match status" value="1"/>
</dbReference>
<dbReference type="InterPro" id="IPR000700">
    <property type="entry name" value="PAS-assoc_C"/>
</dbReference>
<dbReference type="EMBL" id="JAHHHD010000006">
    <property type="protein sequence ID" value="MBW4658614.1"/>
    <property type="molecule type" value="Genomic_DNA"/>
</dbReference>
<dbReference type="Gene3D" id="3.30.70.270">
    <property type="match status" value="1"/>
</dbReference>